<protein>
    <recommendedName>
        <fullName evidence="4">Zn(2)-C6 fungal-type domain-containing protein</fullName>
    </recommendedName>
</protein>
<dbReference type="PROSITE" id="PS00463">
    <property type="entry name" value="ZN2_CY6_FUNGAL_1"/>
    <property type="match status" value="1"/>
</dbReference>
<feature type="compositionally biased region" description="Polar residues" evidence="3">
    <location>
        <begin position="114"/>
        <end position="123"/>
    </location>
</feature>
<evidence type="ECO:0000259" key="4">
    <source>
        <dbReference type="PROSITE" id="PS50048"/>
    </source>
</evidence>
<proteinExistence type="predicted"/>
<keyword evidence="2" id="KW-0539">Nucleus</keyword>
<dbReference type="InterPro" id="IPR036864">
    <property type="entry name" value="Zn2-C6_fun-type_DNA-bd_sf"/>
</dbReference>
<dbReference type="SMART" id="SM00066">
    <property type="entry name" value="GAL4"/>
    <property type="match status" value="1"/>
</dbReference>
<dbReference type="SUPFAM" id="SSF57701">
    <property type="entry name" value="Zn2/Cys6 DNA-binding domain"/>
    <property type="match status" value="1"/>
</dbReference>
<dbReference type="Proteomes" id="UP000838763">
    <property type="component" value="Unassembled WGS sequence"/>
</dbReference>
<dbReference type="GO" id="GO:0008270">
    <property type="term" value="F:zinc ion binding"/>
    <property type="evidence" value="ECO:0007669"/>
    <property type="project" value="InterPro"/>
</dbReference>
<keyword evidence="6" id="KW-1185">Reference proteome</keyword>
<evidence type="ECO:0000313" key="6">
    <source>
        <dbReference type="Proteomes" id="UP000838763"/>
    </source>
</evidence>
<dbReference type="SMART" id="SM00906">
    <property type="entry name" value="Fungal_trans"/>
    <property type="match status" value="1"/>
</dbReference>
<evidence type="ECO:0000313" key="5">
    <source>
        <dbReference type="EMBL" id="CAI4210377.1"/>
    </source>
</evidence>
<reference evidence="5" key="1">
    <citation type="submission" date="2022-11" db="EMBL/GenBank/DDBJ databases">
        <authorList>
            <person name="Scott C."/>
            <person name="Bruce N."/>
        </authorList>
    </citation>
    <scope>NUCLEOTIDE SEQUENCE</scope>
</reference>
<sequence>MSCDLMVPVEFRAPSGPAYLPGPGVETARAHARTCVLKVVFWLAMEATKKFSAGSQNNNAHRYDLRVGILGEPSAADAGASNCQARRFETPIATINPTKTTLQNNPTPPKKRLSVSSESSTPAKITKRRAARACVSCRARKVRCDVVEGAPCGNCRWDNVECIVQESRRRKKNIHQLTSNAVAARHMSAAAEAHGKPTIVPGANPIPIASSTAPLSLSDGASSLNPDAGNTGLFMGAGLGGASPNLLYQQPGYGNITDENSRRLLTTLLNQVALFGGNNQFLGTPEEPDVSTLLPPFIRPFPSKVSAQDVKFLREKGALSLPSPPLQNALLQAYVEYVHPYMPLLDMQDFLGMINARDGSRGQLSLFLYQAVMFAATAFVDMKQLREAGYPTRKAARKSFFQKRENVVLGLLLKTFWYESPDDQKDTWHWMGVAISLAHTIGLHRNPTSSNMPPRKQKLWKRIWWSCFMRDRLIALGMRRPTRIKDEDFDVPMLEKADFEIELLAEDNATVSADCAVMRDLSVQQDLAELCIAKAQLCILISRMLRAQYSVLARDKVAPESTTHSTMMLLPNKANNVEMVKTVDLDLISWESALPAACQYRPLTPLDVRDGKSTVAVHRTLLHMVYHTTVSALHRPQFLPASPVHSLMASRPVQEMARIRVRDAATRITLMAADLHRYRLERYLPTTGVTVVLPAMIIHLLDMKNPVPQTRERAIRGFKQCMKVMEKLRDIYAAADYAAGFLDAALRKASIDLSASTPAGVVPPNSKYANATATTQGVSAQTPPPENAPYMTTPEASLYTASYAQEQPAAAAFASPAARDLDPNTYELTPSASGSSEEMNLEYEVLQDGGADGAGEGNWGGDVDMDQWLQFPPEGVNNSDDTFMAGMFNDDGAAQLSSEQTLAWSTAFSTESQPVVAAADVAVQL</sequence>
<name>A0A9P1GU98_9PEZI</name>
<dbReference type="EMBL" id="CALLCH030000001">
    <property type="protein sequence ID" value="CAI4210377.1"/>
    <property type="molecule type" value="Genomic_DNA"/>
</dbReference>
<feature type="region of interest" description="Disordered" evidence="3">
    <location>
        <begin position="97"/>
        <end position="124"/>
    </location>
</feature>
<dbReference type="CDD" id="cd12148">
    <property type="entry name" value="fungal_TF_MHR"/>
    <property type="match status" value="1"/>
</dbReference>
<comment type="caution">
    <text evidence="5">The sequence shown here is derived from an EMBL/GenBank/DDBJ whole genome shotgun (WGS) entry which is preliminary data.</text>
</comment>
<feature type="domain" description="Zn(2)-C6 fungal-type" evidence="4">
    <location>
        <begin position="133"/>
        <end position="164"/>
    </location>
</feature>
<dbReference type="OrthoDB" id="4451586at2759"/>
<organism evidence="5 6">
    <name type="scientific">Parascedosporium putredinis</name>
    <dbReference type="NCBI Taxonomy" id="1442378"/>
    <lineage>
        <taxon>Eukaryota</taxon>
        <taxon>Fungi</taxon>
        <taxon>Dikarya</taxon>
        <taxon>Ascomycota</taxon>
        <taxon>Pezizomycotina</taxon>
        <taxon>Sordariomycetes</taxon>
        <taxon>Hypocreomycetidae</taxon>
        <taxon>Microascales</taxon>
        <taxon>Microascaceae</taxon>
        <taxon>Parascedosporium</taxon>
    </lineage>
</organism>
<dbReference type="InterPro" id="IPR001138">
    <property type="entry name" value="Zn2Cys6_DnaBD"/>
</dbReference>
<dbReference type="CDD" id="cd00067">
    <property type="entry name" value="GAL4"/>
    <property type="match status" value="1"/>
</dbReference>
<dbReference type="GO" id="GO:0000981">
    <property type="term" value="F:DNA-binding transcription factor activity, RNA polymerase II-specific"/>
    <property type="evidence" value="ECO:0007669"/>
    <property type="project" value="InterPro"/>
</dbReference>
<gene>
    <name evidence="5" type="ORF">PPNO1_LOCUS177</name>
</gene>
<dbReference type="PROSITE" id="PS50048">
    <property type="entry name" value="ZN2_CY6_FUNGAL_2"/>
    <property type="match status" value="1"/>
</dbReference>
<accession>A0A9P1GU98</accession>
<dbReference type="PANTHER" id="PTHR47425">
    <property type="entry name" value="FARB-RELATED"/>
    <property type="match status" value="1"/>
</dbReference>
<dbReference type="GO" id="GO:0003677">
    <property type="term" value="F:DNA binding"/>
    <property type="evidence" value="ECO:0007669"/>
    <property type="project" value="InterPro"/>
</dbReference>
<evidence type="ECO:0000256" key="2">
    <source>
        <dbReference type="ARBA" id="ARBA00023242"/>
    </source>
</evidence>
<dbReference type="AlphaFoldDB" id="A0A9P1GU98"/>
<dbReference type="InterPro" id="IPR052761">
    <property type="entry name" value="Fungal_Detox/Toxin_TFs"/>
</dbReference>
<dbReference type="Pfam" id="PF04082">
    <property type="entry name" value="Fungal_trans"/>
    <property type="match status" value="1"/>
</dbReference>
<dbReference type="InterPro" id="IPR007219">
    <property type="entry name" value="XnlR_reg_dom"/>
</dbReference>
<keyword evidence="1" id="KW-0479">Metal-binding</keyword>
<dbReference type="Pfam" id="PF00172">
    <property type="entry name" value="Zn_clus"/>
    <property type="match status" value="1"/>
</dbReference>
<evidence type="ECO:0000256" key="1">
    <source>
        <dbReference type="ARBA" id="ARBA00022723"/>
    </source>
</evidence>
<dbReference type="Gene3D" id="4.10.240.10">
    <property type="entry name" value="Zn(2)-C6 fungal-type DNA-binding domain"/>
    <property type="match status" value="1"/>
</dbReference>
<dbReference type="PANTHER" id="PTHR47425:SF2">
    <property type="entry name" value="FARB-RELATED"/>
    <property type="match status" value="1"/>
</dbReference>
<dbReference type="GO" id="GO:0006351">
    <property type="term" value="P:DNA-templated transcription"/>
    <property type="evidence" value="ECO:0007669"/>
    <property type="project" value="InterPro"/>
</dbReference>
<evidence type="ECO:0000256" key="3">
    <source>
        <dbReference type="SAM" id="MobiDB-lite"/>
    </source>
</evidence>